<accession>A0A1M5FS02</accession>
<feature type="domain" description="HTH araC/xylS-type" evidence="4">
    <location>
        <begin position="221"/>
        <end position="319"/>
    </location>
</feature>
<keyword evidence="3" id="KW-0804">Transcription</keyword>
<keyword evidence="2" id="KW-0238">DNA-binding</keyword>
<protein>
    <submittedName>
        <fullName evidence="5">Transcriptional regulator, AraC family with amidase-like domain</fullName>
    </submittedName>
</protein>
<dbReference type="Gene3D" id="1.10.10.60">
    <property type="entry name" value="Homeodomain-like"/>
    <property type="match status" value="2"/>
</dbReference>
<dbReference type="InterPro" id="IPR009057">
    <property type="entry name" value="Homeodomain-like_sf"/>
</dbReference>
<dbReference type="SUPFAM" id="SSF46689">
    <property type="entry name" value="Homeodomain-like"/>
    <property type="match status" value="2"/>
</dbReference>
<reference evidence="5 6" key="1">
    <citation type="submission" date="2016-11" db="EMBL/GenBank/DDBJ databases">
        <authorList>
            <person name="Jaros S."/>
            <person name="Januszkiewicz K."/>
            <person name="Wedrychowicz H."/>
        </authorList>
    </citation>
    <scope>NUCLEOTIDE SEQUENCE [LARGE SCALE GENOMIC DNA]</scope>
    <source>
        <strain evidence="5 6">DSM 21986</strain>
    </source>
</reference>
<dbReference type="OrthoDB" id="9803764at2"/>
<dbReference type="InterPro" id="IPR020449">
    <property type="entry name" value="Tscrpt_reg_AraC-type_HTH"/>
</dbReference>
<gene>
    <name evidence="5" type="ORF">SAMN05443144_115123</name>
</gene>
<dbReference type="InterPro" id="IPR052158">
    <property type="entry name" value="INH-QAR"/>
</dbReference>
<dbReference type="Pfam" id="PF12833">
    <property type="entry name" value="HTH_18"/>
    <property type="match status" value="1"/>
</dbReference>
<evidence type="ECO:0000313" key="5">
    <source>
        <dbReference type="EMBL" id="SHF94283.1"/>
    </source>
</evidence>
<dbReference type="AlphaFoldDB" id="A0A1M5FS02"/>
<name>A0A1M5FS02_9BACT</name>
<dbReference type="Proteomes" id="UP000184041">
    <property type="component" value="Unassembled WGS sequence"/>
</dbReference>
<evidence type="ECO:0000313" key="6">
    <source>
        <dbReference type="Proteomes" id="UP000184041"/>
    </source>
</evidence>
<dbReference type="PANTHER" id="PTHR43130">
    <property type="entry name" value="ARAC-FAMILY TRANSCRIPTIONAL REGULATOR"/>
    <property type="match status" value="1"/>
</dbReference>
<dbReference type="PRINTS" id="PR00032">
    <property type="entry name" value="HTHARAC"/>
</dbReference>
<dbReference type="GO" id="GO:0003700">
    <property type="term" value="F:DNA-binding transcription factor activity"/>
    <property type="evidence" value="ECO:0007669"/>
    <property type="project" value="InterPro"/>
</dbReference>
<dbReference type="PROSITE" id="PS01124">
    <property type="entry name" value="HTH_ARAC_FAMILY_2"/>
    <property type="match status" value="1"/>
</dbReference>
<organism evidence="5 6">
    <name type="scientific">Fodinibius roseus</name>
    <dbReference type="NCBI Taxonomy" id="1194090"/>
    <lineage>
        <taxon>Bacteria</taxon>
        <taxon>Pseudomonadati</taxon>
        <taxon>Balneolota</taxon>
        <taxon>Balneolia</taxon>
        <taxon>Balneolales</taxon>
        <taxon>Balneolaceae</taxon>
        <taxon>Fodinibius</taxon>
    </lineage>
</organism>
<dbReference type="SMART" id="SM00342">
    <property type="entry name" value="HTH_ARAC"/>
    <property type="match status" value="1"/>
</dbReference>
<dbReference type="PANTHER" id="PTHR43130:SF11">
    <property type="entry name" value="TRANSCRIPTIONAL REGULATORY PROTEIN"/>
    <property type="match status" value="1"/>
</dbReference>
<keyword evidence="6" id="KW-1185">Reference proteome</keyword>
<evidence type="ECO:0000256" key="1">
    <source>
        <dbReference type="ARBA" id="ARBA00023015"/>
    </source>
</evidence>
<dbReference type="InterPro" id="IPR018060">
    <property type="entry name" value="HTH_AraC"/>
</dbReference>
<dbReference type="CDD" id="cd03138">
    <property type="entry name" value="GATase1_AraC_2"/>
    <property type="match status" value="1"/>
</dbReference>
<dbReference type="STRING" id="1194090.SAMN05443144_115123"/>
<proteinExistence type="predicted"/>
<dbReference type="InterPro" id="IPR002818">
    <property type="entry name" value="DJ-1/PfpI"/>
</dbReference>
<dbReference type="RefSeq" id="WP_073065743.1">
    <property type="nucleotide sequence ID" value="NZ_FQUS01000015.1"/>
</dbReference>
<evidence type="ECO:0000256" key="3">
    <source>
        <dbReference type="ARBA" id="ARBA00023163"/>
    </source>
</evidence>
<keyword evidence="1" id="KW-0805">Transcription regulation</keyword>
<evidence type="ECO:0000259" key="4">
    <source>
        <dbReference type="PROSITE" id="PS01124"/>
    </source>
</evidence>
<dbReference type="Gene3D" id="3.40.50.880">
    <property type="match status" value="1"/>
</dbReference>
<dbReference type="Pfam" id="PF01965">
    <property type="entry name" value="DJ-1_PfpI"/>
    <property type="match status" value="1"/>
</dbReference>
<dbReference type="InterPro" id="IPR029062">
    <property type="entry name" value="Class_I_gatase-like"/>
</dbReference>
<dbReference type="EMBL" id="FQUS01000015">
    <property type="protein sequence ID" value="SHF94283.1"/>
    <property type="molecule type" value="Genomic_DNA"/>
</dbReference>
<sequence length="327" mass="37059">MKHISILVPRGHTSVVNIGGTHQILNQVNGIMAEKGRDPIFDVHLVGLEKETRQSTGLFAINTDCLIEEVDRTDLIVIPAIHDDPRKGIDQNSDFIPWIVDHYKAGAEVASLCVGAFFLAATGLLNGKQCATHWMHADSFRQMYPEVDMVDEKIMTEEDGIYTSGGAYAFTDLLLHIIEKYAGREAAILASKAFSLDIDRTTQSAFIIFEGQKDHNDSKVIKAQKYIEDHYQDDIKVNQLAEELAMSRRTLERRFKKATHNTVTEYKQRVKVEAAKKDLEVTRKNISEVMYDVGYSDTKSFRNLFRRITGLTPVEYRDKYNKEAVAV</sequence>
<dbReference type="SUPFAM" id="SSF52317">
    <property type="entry name" value="Class I glutamine amidotransferase-like"/>
    <property type="match status" value="1"/>
</dbReference>
<dbReference type="GO" id="GO:0043565">
    <property type="term" value="F:sequence-specific DNA binding"/>
    <property type="evidence" value="ECO:0007669"/>
    <property type="project" value="InterPro"/>
</dbReference>
<evidence type="ECO:0000256" key="2">
    <source>
        <dbReference type="ARBA" id="ARBA00023125"/>
    </source>
</evidence>